<evidence type="ECO:0000256" key="1">
    <source>
        <dbReference type="ARBA" id="ARBA00022679"/>
    </source>
</evidence>
<proteinExistence type="predicted"/>
<dbReference type="InterPro" id="IPR016181">
    <property type="entry name" value="Acyl_CoA_acyltransferase"/>
</dbReference>
<accession>A0A7W3IU81</accession>
<dbReference type="PROSITE" id="PS51186">
    <property type="entry name" value="GNAT"/>
    <property type="match status" value="1"/>
</dbReference>
<keyword evidence="2" id="KW-0012">Acyltransferase</keyword>
<dbReference type="AlphaFoldDB" id="A0A7W3IU81"/>
<dbReference type="Gene3D" id="3.40.630.30">
    <property type="match status" value="1"/>
</dbReference>
<comment type="caution">
    <text evidence="4">The sequence shown here is derived from an EMBL/GenBank/DDBJ whole genome shotgun (WGS) entry which is preliminary data.</text>
</comment>
<dbReference type="InterPro" id="IPR050832">
    <property type="entry name" value="Bact_Acetyltransf"/>
</dbReference>
<evidence type="ECO:0000256" key="2">
    <source>
        <dbReference type="ARBA" id="ARBA00023315"/>
    </source>
</evidence>
<dbReference type="PANTHER" id="PTHR43877">
    <property type="entry name" value="AMINOALKYLPHOSPHONATE N-ACETYLTRANSFERASE-RELATED-RELATED"/>
    <property type="match status" value="1"/>
</dbReference>
<name>A0A7W3IU81_9ACTN</name>
<dbReference type="GO" id="GO:0005840">
    <property type="term" value="C:ribosome"/>
    <property type="evidence" value="ECO:0007669"/>
    <property type="project" value="UniProtKB-KW"/>
</dbReference>
<dbReference type="PANTHER" id="PTHR43877:SF2">
    <property type="entry name" value="AMINOALKYLPHOSPHONATE N-ACETYLTRANSFERASE-RELATED"/>
    <property type="match status" value="1"/>
</dbReference>
<dbReference type="InterPro" id="IPR000182">
    <property type="entry name" value="GNAT_dom"/>
</dbReference>
<dbReference type="RefSeq" id="WP_182560987.1">
    <property type="nucleotide sequence ID" value="NZ_JACGWT010000005.1"/>
</dbReference>
<evidence type="ECO:0000259" key="3">
    <source>
        <dbReference type="PROSITE" id="PS51186"/>
    </source>
</evidence>
<keyword evidence="1" id="KW-0808">Transferase</keyword>
<dbReference type="Proteomes" id="UP000523079">
    <property type="component" value="Unassembled WGS sequence"/>
</dbReference>
<keyword evidence="4" id="KW-0687">Ribonucleoprotein</keyword>
<gene>
    <name evidence="4" type="ORF">FHX74_002989</name>
</gene>
<protein>
    <submittedName>
        <fullName evidence="4">Ribosomal protein S18 acetylase RimI-like enzyme</fullName>
    </submittedName>
</protein>
<keyword evidence="5" id="KW-1185">Reference proteome</keyword>
<sequence>MTEDRLAFGTATADEVEEVLALVRSAYRGEASRAGWTTEADLLDDERIDAPGVAAKISTPGSSVLTARTPDGELVGCCELVLSAGAPAYFGMFAVSPTRQNARIGRRLLAHAEALAAGAGADAVEMTVIRQRTDIIDWYARRGYAPTGEVRPFPYAELVNGRALRDDLAFLVLRKPLHGSAEGGR</sequence>
<keyword evidence="4" id="KW-0689">Ribosomal protein</keyword>
<organism evidence="4 5">
    <name type="scientific">Microlunatus kandeliicorticis</name>
    <dbReference type="NCBI Taxonomy" id="1759536"/>
    <lineage>
        <taxon>Bacteria</taxon>
        <taxon>Bacillati</taxon>
        <taxon>Actinomycetota</taxon>
        <taxon>Actinomycetes</taxon>
        <taxon>Propionibacteriales</taxon>
        <taxon>Propionibacteriaceae</taxon>
        <taxon>Microlunatus</taxon>
    </lineage>
</organism>
<feature type="domain" description="N-acetyltransferase" evidence="3">
    <location>
        <begin position="6"/>
        <end position="178"/>
    </location>
</feature>
<evidence type="ECO:0000313" key="4">
    <source>
        <dbReference type="EMBL" id="MBA8795353.1"/>
    </source>
</evidence>
<reference evidence="4 5" key="1">
    <citation type="submission" date="2020-07" db="EMBL/GenBank/DDBJ databases">
        <title>Sequencing the genomes of 1000 actinobacteria strains.</title>
        <authorList>
            <person name="Klenk H.-P."/>
        </authorList>
    </citation>
    <scope>NUCLEOTIDE SEQUENCE [LARGE SCALE GENOMIC DNA]</scope>
    <source>
        <strain evidence="4 5">DSM 100723</strain>
    </source>
</reference>
<dbReference type="GO" id="GO:0016747">
    <property type="term" value="F:acyltransferase activity, transferring groups other than amino-acyl groups"/>
    <property type="evidence" value="ECO:0007669"/>
    <property type="project" value="InterPro"/>
</dbReference>
<dbReference type="Pfam" id="PF00583">
    <property type="entry name" value="Acetyltransf_1"/>
    <property type="match status" value="1"/>
</dbReference>
<evidence type="ECO:0000313" key="5">
    <source>
        <dbReference type="Proteomes" id="UP000523079"/>
    </source>
</evidence>
<dbReference type="EMBL" id="JACGWT010000005">
    <property type="protein sequence ID" value="MBA8795353.1"/>
    <property type="molecule type" value="Genomic_DNA"/>
</dbReference>
<dbReference type="SUPFAM" id="SSF55729">
    <property type="entry name" value="Acyl-CoA N-acyltransferases (Nat)"/>
    <property type="match status" value="1"/>
</dbReference>